<comment type="similarity">
    <text evidence="2">Belongs to the XPC family.</text>
</comment>
<feature type="domain" description="Rad4 beta-hairpin" evidence="12">
    <location>
        <begin position="747"/>
        <end position="821"/>
    </location>
</feature>
<sequence>MAKRKGSVDACAITETKKAKHVTKGTIQRKPKTPGNKKLLEGACADRLVSAVNSSKVPRGKKKKPDFKVPATADGASKQKSIKHEQKEEPTEIKIEDHDNKDIMSTLKDRLAGRVKKESSEEDSDEDEWEDVEELNDLVSFGSATSSLPEPVLPCQPVEIEIETPQQAKKRQRREKRKAEFETYLRRMMNRFNKDVVVDTHKVHLLCLLANGFFRNRMCSEPDLQAIALSIIPEQFTKVTPEHADVMYLSNLIKWFMSAFVLNPELSYDENESRVSALERRFGTFAARDHEEMTHLFLIILRALQLFCRLVLSLQPISLKGPPTKSKSRSSNRASRDSPGSSRKTKQAKKKCPVQKKGRAKGVEETSSDQESDGASEKGQGAKRTASGQGRSGKGAKKRKSSEEAGSDGNNQQRAAKEGVQRPKNALRRTVASKVSYKEESGNEDSSDSEFELSSDTDFSEGGKSCTPKGKGQKSGPQKKKPVKREKETDKPPKDKRASQKGAEVLSDDDGDVKVVGEVSSRGTDQWLEVYLGRVGKWVCVDCVRPTVNQPQQCYKSTTKPIAYIVGIDDDGFVKDITRRYDPAWMTSTRKHRVDVEWWEETMECYRSPVTEREKKEDLELHAQLLDQPLPTSISEYKNHPLYVLNRHLLKYEALYPPTAATLGYCRGEAVYSRDCVHTLHSRDTWLKEARVVRLGEVPYKMVKGFSNRSRKARLVDTESRDKDDLPLFGSWQTEEYQPPVAVDGKVPRNEYGNVYLFKPCMLPIGCVRMQVSNLHKVARKLGIDCAPAVTGFDFHCGFSHPVIEGYVVCEEYKEVLLAAWENEQAEMERKEKEKREKRVLANWTLLVKGLLIKERLKQRYGNQNEAKVPTGTAEGGGFSSDEEGPSSQSTAPDLACSWPQNRQAPEEEGRIVRKSKREKRGEQKNLFPFEKK</sequence>
<feature type="compositionally biased region" description="Basic residues" evidence="9">
    <location>
        <begin position="343"/>
        <end position="360"/>
    </location>
</feature>
<evidence type="ECO:0000259" key="10">
    <source>
        <dbReference type="SMART" id="SM01030"/>
    </source>
</evidence>
<dbReference type="GO" id="GO:0006298">
    <property type="term" value="P:mismatch repair"/>
    <property type="evidence" value="ECO:0007669"/>
    <property type="project" value="TreeGrafter"/>
</dbReference>
<keyword evidence="5" id="KW-0238">DNA-binding</keyword>
<evidence type="ECO:0000256" key="7">
    <source>
        <dbReference type="ARBA" id="ARBA00023242"/>
    </source>
</evidence>
<dbReference type="InterPro" id="IPR018325">
    <property type="entry name" value="Rad4/PNGase_transGLS-fold"/>
</dbReference>
<keyword evidence="7" id="KW-0539">Nucleus</keyword>
<dbReference type="GO" id="GO:0003684">
    <property type="term" value="F:damaged DNA binding"/>
    <property type="evidence" value="ECO:0007669"/>
    <property type="project" value="InterPro"/>
</dbReference>
<proteinExistence type="inferred from homology"/>
<dbReference type="GO" id="GO:0006289">
    <property type="term" value="P:nucleotide-excision repair"/>
    <property type="evidence" value="ECO:0007669"/>
    <property type="project" value="InterPro"/>
</dbReference>
<evidence type="ECO:0000259" key="12">
    <source>
        <dbReference type="SMART" id="SM01032"/>
    </source>
</evidence>
<dbReference type="EMBL" id="JAGXEW010000018">
    <property type="protein sequence ID" value="KAK1161517.1"/>
    <property type="molecule type" value="Genomic_DNA"/>
</dbReference>
<dbReference type="PANTHER" id="PTHR12135:SF0">
    <property type="entry name" value="DNA REPAIR PROTEIN COMPLEMENTING XP-C CELLS"/>
    <property type="match status" value="1"/>
</dbReference>
<comment type="subcellular location">
    <subcellularLocation>
        <location evidence="1">Nucleus</location>
    </subcellularLocation>
</comment>
<dbReference type="PANTHER" id="PTHR12135">
    <property type="entry name" value="DNA REPAIR PROTEIN XP-C / RAD4"/>
    <property type="match status" value="1"/>
</dbReference>
<dbReference type="Proteomes" id="UP001230051">
    <property type="component" value="Unassembled WGS sequence"/>
</dbReference>
<accession>A0AAD8D0K5</accession>
<gene>
    <name evidence="13" type="primary">XPC</name>
    <name evidence="13" type="ORF">AOXY_G19085</name>
</gene>
<keyword evidence="8" id="KW-0175">Coiled coil</keyword>
<dbReference type="FunFam" id="2.20.20.110:FF:000001">
    <property type="entry name" value="DNA repair protein complementing XP-C cells"/>
    <property type="match status" value="1"/>
</dbReference>
<dbReference type="NCBIfam" id="TIGR00605">
    <property type="entry name" value="rad4"/>
    <property type="match status" value="1"/>
</dbReference>
<dbReference type="AlphaFoldDB" id="A0AAD8D0K5"/>
<feature type="coiled-coil region" evidence="8">
    <location>
        <begin position="814"/>
        <end position="843"/>
    </location>
</feature>
<evidence type="ECO:0000313" key="14">
    <source>
        <dbReference type="Proteomes" id="UP001230051"/>
    </source>
</evidence>
<dbReference type="SMART" id="SM01030">
    <property type="entry name" value="BHD_1"/>
    <property type="match status" value="1"/>
</dbReference>
<keyword evidence="14" id="KW-1185">Reference proteome</keyword>
<evidence type="ECO:0000256" key="8">
    <source>
        <dbReference type="SAM" id="Coils"/>
    </source>
</evidence>
<feature type="domain" description="Rad4 beta-hairpin" evidence="10">
    <location>
        <begin position="626"/>
        <end position="678"/>
    </location>
</feature>
<dbReference type="GO" id="GO:0005737">
    <property type="term" value="C:cytoplasm"/>
    <property type="evidence" value="ECO:0007669"/>
    <property type="project" value="TreeGrafter"/>
</dbReference>
<keyword evidence="3" id="KW-0597">Phosphoprotein</keyword>
<dbReference type="FunFam" id="3.30.70.2460:FF:000001">
    <property type="entry name" value="DNA repair protein Rad4 family"/>
    <property type="match status" value="1"/>
</dbReference>
<evidence type="ECO:0000259" key="11">
    <source>
        <dbReference type="SMART" id="SM01031"/>
    </source>
</evidence>
<dbReference type="SMART" id="SM01032">
    <property type="entry name" value="BHD_3"/>
    <property type="match status" value="1"/>
</dbReference>
<organism evidence="13 14">
    <name type="scientific">Acipenser oxyrinchus oxyrinchus</name>
    <dbReference type="NCBI Taxonomy" id="40147"/>
    <lineage>
        <taxon>Eukaryota</taxon>
        <taxon>Metazoa</taxon>
        <taxon>Chordata</taxon>
        <taxon>Craniata</taxon>
        <taxon>Vertebrata</taxon>
        <taxon>Euteleostomi</taxon>
        <taxon>Actinopterygii</taxon>
        <taxon>Chondrostei</taxon>
        <taxon>Acipenseriformes</taxon>
        <taxon>Acipenseridae</taxon>
        <taxon>Acipenser</taxon>
    </lineage>
</organism>
<dbReference type="InterPro" id="IPR018326">
    <property type="entry name" value="Rad4_beta-hairpin_dom1"/>
</dbReference>
<dbReference type="InterPro" id="IPR018026">
    <property type="entry name" value="DNA_repair_Rad4-like"/>
</dbReference>
<dbReference type="GO" id="GO:0000111">
    <property type="term" value="C:nucleotide-excision repair factor 2 complex"/>
    <property type="evidence" value="ECO:0007669"/>
    <property type="project" value="TreeGrafter"/>
</dbReference>
<keyword evidence="6" id="KW-0234">DNA repair</keyword>
<comment type="caution">
    <text evidence="13">The sequence shown here is derived from an EMBL/GenBank/DDBJ whole genome shotgun (WGS) entry which is preliminary data.</text>
</comment>
<evidence type="ECO:0000256" key="1">
    <source>
        <dbReference type="ARBA" id="ARBA00004123"/>
    </source>
</evidence>
<dbReference type="SMART" id="SM01031">
    <property type="entry name" value="BHD_2"/>
    <property type="match status" value="1"/>
</dbReference>
<name>A0AAD8D0K5_ACIOX</name>
<evidence type="ECO:0000256" key="5">
    <source>
        <dbReference type="ARBA" id="ARBA00023125"/>
    </source>
</evidence>
<evidence type="ECO:0000313" key="13">
    <source>
        <dbReference type="EMBL" id="KAK1161517.1"/>
    </source>
</evidence>
<dbReference type="GO" id="GO:0071942">
    <property type="term" value="C:XPC complex"/>
    <property type="evidence" value="ECO:0007669"/>
    <property type="project" value="TreeGrafter"/>
</dbReference>
<evidence type="ECO:0000256" key="4">
    <source>
        <dbReference type="ARBA" id="ARBA00022763"/>
    </source>
</evidence>
<feature type="region of interest" description="Disordered" evidence="9">
    <location>
        <begin position="51"/>
        <end position="97"/>
    </location>
</feature>
<dbReference type="GO" id="GO:0003697">
    <property type="term" value="F:single-stranded DNA binding"/>
    <property type="evidence" value="ECO:0007669"/>
    <property type="project" value="TreeGrafter"/>
</dbReference>
<keyword evidence="4" id="KW-0227">DNA damage</keyword>
<feature type="domain" description="Rad4 beta-hairpin" evidence="11">
    <location>
        <begin position="680"/>
        <end position="740"/>
    </location>
</feature>
<feature type="compositionally biased region" description="Acidic residues" evidence="9">
    <location>
        <begin position="442"/>
        <end position="459"/>
    </location>
</feature>
<dbReference type="InterPro" id="IPR038765">
    <property type="entry name" value="Papain-like_cys_pep_sf"/>
</dbReference>
<dbReference type="Gene3D" id="2.20.20.110">
    <property type="entry name" value="Rad4, beta-hairpin domain BHD1"/>
    <property type="match status" value="1"/>
</dbReference>
<dbReference type="Gene3D" id="3.30.70.2460">
    <property type="entry name" value="Rad4, beta-hairpin domain BHD3"/>
    <property type="match status" value="1"/>
</dbReference>
<dbReference type="InterPro" id="IPR018327">
    <property type="entry name" value="BHD_2"/>
</dbReference>
<dbReference type="InterPro" id="IPR036985">
    <property type="entry name" value="Transglutaminase-like_sf"/>
</dbReference>
<dbReference type="Pfam" id="PF10404">
    <property type="entry name" value="BHD_2"/>
    <property type="match status" value="1"/>
</dbReference>
<evidence type="ECO:0000256" key="2">
    <source>
        <dbReference type="ARBA" id="ARBA00009525"/>
    </source>
</evidence>
<dbReference type="InterPro" id="IPR004583">
    <property type="entry name" value="DNA_repair_Rad4"/>
</dbReference>
<reference evidence="13" key="1">
    <citation type="submission" date="2022-02" db="EMBL/GenBank/DDBJ databases">
        <title>Atlantic sturgeon de novo genome assembly.</title>
        <authorList>
            <person name="Stock M."/>
            <person name="Klopp C."/>
            <person name="Guiguen Y."/>
            <person name="Cabau C."/>
            <person name="Parinello H."/>
            <person name="Santidrian Yebra-Pimentel E."/>
            <person name="Kuhl H."/>
            <person name="Dirks R.P."/>
            <person name="Guessner J."/>
            <person name="Wuertz S."/>
            <person name="Du K."/>
            <person name="Schartl M."/>
        </authorList>
    </citation>
    <scope>NUCLEOTIDE SEQUENCE</scope>
    <source>
        <strain evidence="13">STURGEONOMICS-FGT-2020</strain>
        <tissue evidence="13">Whole blood</tissue>
    </source>
</reference>
<feature type="region of interest" description="Disordered" evidence="9">
    <location>
        <begin position="864"/>
        <end position="933"/>
    </location>
</feature>
<dbReference type="InterPro" id="IPR042488">
    <property type="entry name" value="Rad4_BHD3_sf"/>
</dbReference>
<feature type="compositionally biased region" description="Basic and acidic residues" evidence="9">
    <location>
        <begin position="82"/>
        <end position="97"/>
    </location>
</feature>
<dbReference type="Pfam" id="PF03835">
    <property type="entry name" value="Rad4"/>
    <property type="match status" value="1"/>
</dbReference>
<protein>
    <submittedName>
        <fullName evidence="13">DNA repair protein complementing XP-C cells-like isoform X1</fullName>
    </submittedName>
</protein>
<feature type="compositionally biased region" description="Basic and acidic residues" evidence="9">
    <location>
        <begin position="485"/>
        <end position="498"/>
    </location>
</feature>
<dbReference type="Pfam" id="PF10405">
    <property type="entry name" value="BHD_3"/>
    <property type="match status" value="1"/>
</dbReference>
<evidence type="ECO:0000256" key="6">
    <source>
        <dbReference type="ARBA" id="ARBA00023204"/>
    </source>
</evidence>
<dbReference type="SUPFAM" id="SSF54001">
    <property type="entry name" value="Cysteine proteinases"/>
    <property type="match status" value="1"/>
</dbReference>
<evidence type="ECO:0000256" key="3">
    <source>
        <dbReference type="ARBA" id="ARBA00022553"/>
    </source>
</evidence>
<feature type="region of interest" description="Disordered" evidence="9">
    <location>
        <begin position="319"/>
        <end position="510"/>
    </location>
</feature>
<dbReference type="Gene3D" id="3.90.260.10">
    <property type="entry name" value="Transglutaminase-like"/>
    <property type="match status" value="2"/>
</dbReference>
<evidence type="ECO:0000256" key="9">
    <source>
        <dbReference type="SAM" id="MobiDB-lite"/>
    </source>
</evidence>
<dbReference type="InterPro" id="IPR018328">
    <property type="entry name" value="Rad4_beta-hairpin_dom3"/>
</dbReference>
<feature type="compositionally biased region" description="Basic and acidic residues" evidence="9">
    <location>
        <begin position="920"/>
        <end position="933"/>
    </location>
</feature>
<dbReference type="Pfam" id="PF10403">
    <property type="entry name" value="BHD_1"/>
    <property type="match status" value="1"/>
</dbReference>